<evidence type="ECO:0000313" key="1">
    <source>
        <dbReference type="EMBL" id="KAF0457805.1"/>
    </source>
</evidence>
<evidence type="ECO:0000313" key="2">
    <source>
        <dbReference type="Proteomes" id="UP000439903"/>
    </source>
</evidence>
<sequence>MKLMWNSRPTECIYPCTNGMESLEAVDKAESNDIQQEDQFKTSRVRSVNISVENDRTILVNKVDNEDENKKIDIDDLPELDKEVIRNIEYAEKGEVVTSEVGE</sequence>
<dbReference type="Proteomes" id="UP000439903">
    <property type="component" value="Unassembled WGS sequence"/>
</dbReference>
<reference evidence="1 2" key="1">
    <citation type="journal article" date="2019" name="Environ. Microbiol.">
        <title>At the nexus of three kingdoms: the genome of the mycorrhizal fungus Gigaspora margarita provides insights into plant, endobacterial and fungal interactions.</title>
        <authorList>
            <person name="Venice F."/>
            <person name="Ghignone S."/>
            <person name="Salvioli di Fossalunga A."/>
            <person name="Amselem J."/>
            <person name="Novero M."/>
            <person name="Xianan X."/>
            <person name="Sedzielewska Toro K."/>
            <person name="Morin E."/>
            <person name="Lipzen A."/>
            <person name="Grigoriev I.V."/>
            <person name="Henrissat B."/>
            <person name="Martin F.M."/>
            <person name="Bonfante P."/>
        </authorList>
    </citation>
    <scope>NUCLEOTIDE SEQUENCE [LARGE SCALE GENOMIC DNA]</scope>
    <source>
        <strain evidence="1 2">BEG34</strain>
    </source>
</reference>
<proteinExistence type="predicted"/>
<protein>
    <submittedName>
        <fullName evidence="1">Uncharacterized protein</fullName>
    </submittedName>
</protein>
<organism evidence="1 2">
    <name type="scientific">Gigaspora margarita</name>
    <dbReference type="NCBI Taxonomy" id="4874"/>
    <lineage>
        <taxon>Eukaryota</taxon>
        <taxon>Fungi</taxon>
        <taxon>Fungi incertae sedis</taxon>
        <taxon>Mucoromycota</taxon>
        <taxon>Glomeromycotina</taxon>
        <taxon>Glomeromycetes</taxon>
        <taxon>Diversisporales</taxon>
        <taxon>Gigasporaceae</taxon>
        <taxon>Gigaspora</taxon>
    </lineage>
</organism>
<dbReference type="AlphaFoldDB" id="A0A8H3XFJ3"/>
<dbReference type="EMBL" id="WTPW01001091">
    <property type="protein sequence ID" value="KAF0457805.1"/>
    <property type="molecule type" value="Genomic_DNA"/>
</dbReference>
<name>A0A8H3XFJ3_GIGMA</name>
<gene>
    <name evidence="1" type="ORF">F8M41_001147</name>
</gene>
<accession>A0A8H3XFJ3</accession>
<comment type="caution">
    <text evidence="1">The sequence shown here is derived from an EMBL/GenBank/DDBJ whole genome shotgun (WGS) entry which is preliminary data.</text>
</comment>
<keyword evidence="2" id="KW-1185">Reference proteome</keyword>